<keyword evidence="3 7" id="KW-0812">Transmembrane</keyword>
<keyword evidence="7" id="KW-0472">Membrane</keyword>
<keyword evidence="1" id="KW-1003">Cell membrane</keyword>
<evidence type="ECO:0000256" key="1">
    <source>
        <dbReference type="ARBA" id="ARBA00022475"/>
    </source>
</evidence>
<dbReference type="Pfam" id="PF08478">
    <property type="entry name" value="POTRA_1"/>
    <property type="match status" value="1"/>
</dbReference>
<dbReference type="KEGG" id="moj:D7D94_05545"/>
<reference evidence="10 11" key="1">
    <citation type="submission" date="2018-09" db="EMBL/GenBank/DDBJ databases">
        <title>Whole genome sequencing of Microbacterium oryzae strain MB-10T.</title>
        <authorList>
            <person name="Das S.K."/>
        </authorList>
    </citation>
    <scope>NUCLEOTIDE SEQUENCE [LARGE SCALE GENOMIC DNA]</scope>
    <source>
        <strain evidence="10 11">MB-10</strain>
    </source>
</reference>
<feature type="compositionally biased region" description="Basic and acidic residues" evidence="6">
    <location>
        <begin position="1"/>
        <end position="10"/>
    </location>
</feature>
<evidence type="ECO:0000313" key="10">
    <source>
        <dbReference type="EMBL" id="QGU28816.1"/>
    </source>
</evidence>
<dbReference type="InterPro" id="IPR050487">
    <property type="entry name" value="FtsQ_DivIB"/>
</dbReference>
<dbReference type="Pfam" id="PF03799">
    <property type="entry name" value="FtsQ_DivIB_C"/>
    <property type="match status" value="1"/>
</dbReference>
<feature type="compositionally biased region" description="Basic and acidic residues" evidence="6">
    <location>
        <begin position="35"/>
        <end position="47"/>
    </location>
</feature>
<keyword evidence="5" id="KW-0131">Cell cycle</keyword>
<keyword evidence="2" id="KW-0132">Cell division</keyword>
<dbReference type="OrthoDB" id="4793367at2"/>
<evidence type="ECO:0000256" key="3">
    <source>
        <dbReference type="ARBA" id="ARBA00022692"/>
    </source>
</evidence>
<evidence type="ECO:0000256" key="5">
    <source>
        <dbReference type="ARBA" id="ARBA00023306"/>
    </source>
</evidence>
<dbReference type="InterPro" id="IPR013685">
    <property type="entry name" value="POTRA_FtsQ_type"/>
</dbReference>
<evidence type="ECO:0000256" key="2">
    <source>
        <dbReference type="ARBA" id="ARBA00022618"/>
    </source>
</evidence>
<sequence>MERLGIERAPAEAPIAPEHVAPERAAPEGPAAEGRAAEGRAADDHTDTAPIVALRPAEPRVAARAVNATSDGDADDAEERSGERVGWAGVWRAARARRRVLRAEVRRFTARARRRRLGWTIALGSLLVLVVGSVGAAYSPLFAVEEISVEGTELLDAGAVASALEDQVGKPLPLVDDSAVKAALVGFPLVQSYTIEAHPPHDLVVRIVERTPVGVLQSDAGFTTVDAAGVALTTAGERPGGLPLIEVDGGTTSEAFLTVGEVLRALPEELRSSVTSATATTAEDVSLLLGEDGPQVIWGSADRSPYKALVLQKALGGALAENATVYDVSAPDTIIVR</sequence>
<feature type="region of interest" description="Disordered" evidence="6">
    <location>
        <begin position="1"/>
        <end position="82"/>
    </location>
</feature>
<accession>A0A6I6DX53</accession>
<dbReference type="GO" id="GO:0005886">
    <property type="term" value="C:plasma membrane"/>
    <property type="evidence" value="ECO:0007669"/>
    <property type="project" value="TreeGrafter"/>
</dbReference>
<dbReference type="InterPro" id="IPR005548">
    <property type="entry name" value="Cell_div_FtsQ/DivIB_C"/>
</dbReference>
<dbReference type="Gene3D" id="3.10.20.310">
    <property type="entry name" value="membrane protein fhac"/>
    <property type="match status" value="1"/>
</dbReference>
<keyword evidence="4 7" id="KW-1133">Transmembrane helix</keyword>
<evidence type="ECO:0000256" key="6">
    <source>
        <dbReference type="SAM" id="MobiDB-lite"/>
    </source>
</evidence>
<evidence type="ECO:0000259" key="9">
    <source>
        <dbReference type="Pfam" id="PF08478"/>
    </source>
</evidence>
<dbReference type="Proteomes" id="UP000422989">
    <property type="component" value="Chromosome"/>
</dbReference>
<dbReference type="PANTHER" id="PTHR37820">
    <property type="entry name" value="CELL DIVISION PROTEIN DIVIB"/>
    <property type="match status" value="1"/>
</dbReference>
<name>A0A6I6DX53_9MICO</name>
<gene>
    <name evidence="10" type="ORF">D7D94_05545</name>
</gene>
<keyword evidence="11" id="KW-1185">Reference proteome</keyword>
<proteinExistence type="predicted"/>
<evidence type="ECO:0000256" key="7">
    <source>
        <dbReference type="SAM" id="Phobius"/>
    </source>
</evidence>
<feature type="domain" description="Cell division protein FtsQ/DivIB C-terminal" evidence="8">
    <location>
        <begin position="215"/>
        <end position="302"/>
    </location>
</feature>
<dbReference type="GO" id="GO:0051301">
    <property type="term" value="P:cell division"/>
    <property type="evidence" value="ECO:0007669"/>
    <property type="project" value="UniProtKB-KW"/>
</dbReference>
<organism evidence="10 11">
    <name type="scientific">Microbacterium oryzae</name>
    <dbReference type="NCBI Taxonomy" id="743009"/>
    <lineage>
        <taxon>Bacteria</taxon>
        <taxon>Bacillati</taxon>
        <taxon>Actinomycetota</taxon>
        <taxon>Actinomycetes</taxon>
        <taxon>Micrococcales</taxon>
        <taxon>Microbacteriaceae</taxon>
        <taxon>Microbacterium</taxon>
    </lineage>
</organism>
<feature type="transmembrane region" description="Helical" evidence="7">
    <location>
        <begin position="117"/>
        <end position="138"/>
    </location>
</feature>
<evidence type="ECO:0000313" key="11">
    <source>
        <dbReference type="Proteomes" id="UP000422989"/>
    </source>
</evidence>
<protein>
    <submittedName>
        <fullName evidence="10">FtsQ-type POTRA domain-containing protein</fullName>
    </submittedName>
</protein>
<evidence type="ECO:0000256" key="4">
    <source>
        <dbReference type="ARBA" id="ARBA00022989"/>
    </source>
</evidence>
<feature type="domain" description="POTRA" evidence="9">
    <location>
        <begin position="142"/>
        <end position="210"/>
    </location>
</feature>
<evidence type="ECO:0000259" key="8">
    <source>
        <dbReference type="Pfam" id="PF03799"/>
    </source>
</evidence>
<feature type="compositionally biased region" description="Low complexity" evidence="6">
    <location>
        <begin position="52"/>
        <end position="68"/>
    </location>
</feature>
<dbReference type="AlphaFoldDB" id="A0A6I6DX53"/>
<dbReference type="EMBL" id="CP032550">
    <property type="protein sequence ID" value="QGU28816.1"/>
    <property type="molecule type" value="Genomic_DNA"/>
</dbReference>
<dbReference type="PANTHER" id="PTHR37820:SF1">
    <property type="entry name" value="CELL DIVISION PROTEIN FTSQ"/>
    <property type="match status" value="1"/>
</dbReference>